<dbReference type="RefSeq" id="WP_195131414.1">
    <property type="nucleotide sequence ID" value="NZ_JADLQX010000016.1"/>
</dbReference>
<sequence>MTELITTPHRPTVAFGRTCARLRALQPEHPRVYAVAAMAEQGKRRWWRLSDGVREGRVELMYRRHAAEMISAGIAAEVVATALIHAIAGRVVALLVAEGRAWDPGLENLWIHTDNDGGIDWAGLSDTTIRVLDGDPLAGEPGVVALPCAEAMYVWLAHRCESALTVVQENLVRCSGLSRRRFWSLVVESITGASTYVPDLARADSALGARRGQGLLAAMAERGLPVRRSGTCLVR</sequence>
<proteinExistence type="predicted"/>
<reference evidence="1 2" key="1">
    <citation type="submission" date="2020-10" db="EMBL/GenBank/DDBJ databases">
        <title>Identification of Nocardia species via Next-generation sequencing and recognition of intraspecies genetic diversity.</title>
        <authorList>
            <person name="Li P."/>
            <person name="Li P."/>
            <person name="Lu B."/>
        </authorList>
    </citation>
    <scope>NUCLEOTIDE SEQUENCE [LARGE SCALE GENOMIC DNA]</scope>
    <source>
        <strain evidence="1 2">BJ06-0157</strain>
    </source>
</reference>
<organism evidence="1 2">
    <name type="scientific">Nocardia amamiensis</name>
    <dbReference type="NCBI Taxonomy" id="404578"/>
    <lineage>
        <taxon>Bacteria</taxon>
        <taxon>Bacillati</taxon>
        <taxon>Actinomycetota</taxon>
        <taxon>Actinomycetes</taxon>
        <taxon>Mycobacteriales</taxon>
        <taxon>Nocardiaceae</taxon>
        <taxon>Nocardia</taxon>
    </lineage>
</organism>
<evidence type="ECO:0000313" key="1">
    <source>
        <dbReference type="EMBL" id="MBF6300170.1"/>
    </source>
</evidence>
<keyword evidence="2" id="KW-1185">Reference proteome</keyword>
<gene>
    <name evidence="1" type="ORF">IU459_21860</name>
</gene>
<comment type="caution">
    <text evidence="1">The sequence shown here is derived from an EMBL/GenBank/DDBJ whole genome shotgun (WGS) entry which is preliminary data.</text>
</comment>
<name>A0ABS0CVJ7_9NOCA</name>
<evidence type="ECO:0008006" key="3">
    <source>
        <dbReference type="Google" id="ProtNLM"/>
    </source>
</evidence>
<accession>A0ABS0CVJ7</accession>
<protein>
    <recommendedName>
        <fullName evidence="3">Iron reductase</fullName>
    </recommendedName>
</protein>
<dbReference type="Proteomes" id="UP000702209">
    <property type="component" value="Unassembled WGS sequence"/>
</dbReference>
<dbReference type="EMBL" id="JADLQX010000016">
    <property type="protein sequence ID" value="MBF6300170.1"/>
    <property type="molecule type" value="Genomic_DNA"/>
</dbReference>
<evidence type="ECO:0000313" key="2">
    <source>
        <dbReference type="Proteomes" id="UP000702209"/>
    </source>
</evidence>